<accession>A0AAE3BG92</accession>
<dbReference type="Proteomes" id="UP000768524">
    <property type="component" value="Unassembled WGS sequence"/>
</dbReference>
<reference evidence="1" key="1">
    <citation type="submission" date="2020-07" db="EMBL/GenBank/DDBJ databases">
        <title>A pangenomic view of the genus Pectobacterium provides insights into genome organization, phylogeny, and virulence.</title>
        <authorList>
            <person name="Jonkheer E."/>
            <person name="Brankovics B."/>
            <person name="Houwers I."/>
            <person name="Van Der Wolf J."/>
            <person name="Bonants P."/>
            <person name="Vreeburg R."/>
            <person name="Bollema R."/>
            <person name="De Haan J."/>
            <person name="Berke L."/>
            <person name="De Ridder D."/>
            <person name="Smit S."/>
            <person name="Van Der Lee T.A.J."/>
        </authorList>
    </citation>
    <scope>NUCLEOTIDE SEQUENCE</scope>
    <source>
        <strain evidence="1">NAK:433</strain>
    </source>
</reference>
<sequence>DTWGGAVQRYFLALLAGFNLLPVFSPELQGVYSIEEDYVIKRMYGYVVEE</sequence>
<name>A0AAE3BG92_9GAMM</name>
<comment type="caution">
    <text evidence="1">The sequence shown here is derived from an EMBL/GenBank/DDBJ whole genome shotgun (WGS) entry which is preliminary data.</text>
</comment>
<proteinExistence type="predicted"/>
<dbReference type="EMBL" id="JACGEP010000146">
    <property type="protein sequence ID" value="MBN3053842.1"/>
    <property type="molecule type" value="Genomic_DNA"/>
</dbReference>
<organism evidence="1 2">
    <name type="scientific">Pectobacterium brasiliense</name>
    <dbReference type="NCBI Taxonomy" id="180957"/>
    <lineage>
        <taxon>Bacteria</taxon>
        <taxon>Pseudomonadati</taxon>
        <taxon>Pseudomonadota</taxon>
        <taxon>Gammaproteobacteria</taxon>
        <taxon>Enterobacterales</taxon>
        <taxon>Pectobacteriaceae</taxon>
        <taxon>Pectobacterium</taxon>
    </lineage>
</organism>
<dbReference type="Gene3D" id="3.90.100.10">
    <property type="entry name" value="Orn/Lys/Arg decarboxylase, C-terminal domain"/>
    <property type="match status" value="1"/>
</dbReference>
<feature type="non-terminal residue" evidence="1">
    <location>
        <position position="1"/>
    </location>
</feature>
<evidence type="ECO:0000313" key="1">
    <source>
        <dbReference type="EMBL" id="MBN3053842.1"/>
    </source>
</evidence>
<gene>
    <name evidence="1" type="ORF">H4F45_20800</name>
</gene>
<protein>
    <submittedName>
        <fullName evidence="1">Uncharacterized protein</fullName>
    </submittedName>
</protein>
<dbReference type="AlphaFoldDB" id="A0AAE3BG92"/>
<evidence type="ECO:0000313" key="2">
    <source>
        <dbReference type="Proteomes" id="UP000768524"/>
    </source>
</evidence>